<keyword evidence="1" id="KW-0812">Transmembrane</keyword>
<sequence>MMFKFMFPMLIAAAIFFIDGPTLIKIKKSNKKDLWIYLGLISFGFILLIIQILGKTIPTPLEWISFLLRPMTDGL</sequence>
<dbReference type="EMBL" id="JAVDWA010000001">
    <property type="protein sequence ID" value="MDR7071570.1"/>
    <property type="molecule type" value="Genomic_DNA"/>
</dbReference>
<organism evidence="2 3">
    <name type="scientific">Fictibacillus barbaricus</name>
    <dbReference type="NCBI Taxonomy" id="182136"/>
    <lineage>
        <taxon>Bacteria</taxon>
        <taxon>Bacillati</taxon>
        <taxon>Bacillota</taxon>
        <taxon>Bacilli</taxon>
        <taxon>Bacillales</taxon>
        <taxon>Fictibacillaceae</taxon>
        <taxon>Fictibacillus</taxon>
    </lineage>
</organism>
<reference evidence="2 3" key="1">
    <citation type="submission" date="2023-07" db="EMBL/GenBank/DDBJ databases">
        <title>Sorghum-associated microbial communities from plants grown in Nebraska, USA.</title>
        <authorList>
            <person name="Schachtman D."/>
        </authorList>
    </citation>
    <scope>NUCLEOTIDE SEQUENCE [LARGE SCALE GENOMIC DNA]</scope>
    <source>
        <strain evidence="2 3">BE211</strain>
    </source>
</reference>
<keyword evidence="3" id="KW-1185">Reference proteome</keyword>
<evidence type="ECO:0000313" key="3">
    <source>
        <dbReference type="Proteomes" id="UP001258181"/>
    </source>
</evidence>
<comment type="caution">
    <text evidence="2">The sequence shown here is derived from an EMBL/GenBank/DDBJ whole genome shotgun (WGS) entry which is preliminary data.</text>
</comment>
<dbReference type="Proteomes" id="UP001258181">
    <property type="component" value="Unassembled WGS sequence"/>
</dbReference>
<protein>
    <submittedName>
        <fullName evidence="2">Uncharacterized protein</fullName>
    </submittedName>
</protein>
<gene>
    <name evidence="2" type="ORF">J2X07_000545</name>
</gene>
<proteinExistence type="predicted"/>
<keyword evidence="1" id="KW-0472">Membrane</keyword>
<evidence type="ECO:0000256" key="1">
    <source>
        <dbReference type="SAM" id="Phobius"/>
    </source>
</evidence>
<accession>A0ABU1TWL7</accession>
<evidence type="ECO:0000313" key="2">
    <source>
        <dbReference type="EMBL" id="MDR7071570.1"/>
    </source>
</evidence>
<name>A0ABU1TWL7_9BACL</name>
<keyword evidence="1" id="KW-1133">Transmembrane helix</keyword>
<feature type="transmembrane region" description="Helical" evidence="1">
    <location>
        <begin position="34"/>
        <end position="54"/>
    </location>
</feature>